<dbReference type="KEGG" id="tdu:QJT80_08330"/>
<dbReference type="PANTHER" id="PTHR35867">
    <property type="entry name" value="PROTEIN RSEC"/>
    <property type="match status" value="1"/>
</dbReference>
<feature type="transmembrane region" description="Helical" evidence="1">
    <location>
        <begin position="106"/>
        <end position="128"/>
    </location>
</feature>
<evidence type="ECO:0000256" key="1">
    <source>
        <dbReference type="SAM" id="Phobius"/>
    </source>
</evidence>
<sequence>MSSESAQNLIKFKASDPPYNEAQIVLRGAANMIEQTALVASVEAGYAWVIPTKSSNSCGKCVSNKTCISDTSTPKNNKNQAKMRVLNPLHARQGDQVVIGVRSEALILYSVLAYLLPLVSLIIFAALGKELFTALHLMPEIGAILCGFVGLIGSLRLINVWSARNITSSDYQPVILRIQGLPSFQAHFMPMASRV</sequence>
<name>A0AA95H7J5_9GAMM</name>
<organism evidence="2">
    <name type="scientific">Candidatus Thiocaldithrix dubininis</name>
    <dbReference type="NCBI Taxonomy" id="3080823"/>
    <lineage>
        <taxon>Bacteria</taxon>
        <taxon>Pseudomonadati</taxon>
        <taxon>Pseudomonadota</taxon>
        <taxon>Gammaproteobacteria</taxon>
        <taxon>Thiotrichales</taxon>
        <taxon>Thiotrichaceae</taxon>
        <taxon>Candidatus Thiocaldithrix</taxon>
    </lineage>
</organism>
<reference evidence="2" key="2">
    <citation type="submission" date="2023-04" db="EMBL/GenBank/DDBJ databases">
        <authorList>
            <person name="Beletskiy A.V."/>
            <person name="Mardanov A.V."/>
            <person name="Ravin N.V."/>
        </authorList>
    </citation>
    <scope>NUCLEOTIDE SEQUENCE</scope>
    <source>
        <strain evidence="2">GKL-01</strain>
    </source>
</reference>
<keyword evidence="1" id="KW-0812">Transmembrane</keyword>
<gene>
    <name evidence="2" type="ORF">QJT80_08330</name>
</gene>
<accession>A0AA95H7J5</accession>
<dbReference type="InterPro" id="IPR007359">
    <property type="entry name" value="SigmaE_reg_RseC_MucC"/>
</dbReference>
<dbReference type="Pfam" id="PF04246">
    <property type="entry name" value="RseC_MucC"/>
    <property type="match status" value="1"/>
</dbReference>
<evidence type="ECO:0000313" key="2">
    <source>
        <dbReference type="EMBL" id="WGZ89516.1"/>
    </source>
</evidence>
<keyword evidence="1" id="KW-0472">Membrane</keyword>
<reference evidence="2" key="1">
    <citation type="journal article" date="2023" name="Int. J. Mol. Sci.">
        <title>Metagenomics Revealed a New Genus 'Candidatus Thiocaldithrix dubininis' gen. nov., sp. nov. and a New Species 'Candidatus Thiothrix putei' sp. nov. in the Family Thiotrichaceae, Some Members of Which Have Traits of Both Na+- and H+-Motive Energetics.</title>
        <authorList>
            <person name="Ravin N.V."/>
            <person name="Muntyan M.S."/>
            <person name="Smolyakov D.D."/>
            <person name="Rudenko T.S."/>
            <person name="Beletsky A.V."/>
            <person name="Mardanov A.V."/>
            <person name="Grabovich M.Y."/>
        </authorList>
    </citation>
    <scope>NUCLEOTIDE SEQUENCE</scope>
    <source>
        <strain evidence="2">GKL-01</strain>
    </source>
</reference>
<keyword evidence="1" id="KW-1133">Transmembrane helix</keyword>
<dbReference type="AlphaFoldDB" id="A0AA95H7J5"/>
<dbReference type="Proteomes" id="UP001300672">
    <property type="component" value="Chromosome"/>
</dbReference>
<dbReference type="EMBL" id="CP124755">
    <property type="protein sequence ID" value="WGZ89516.1"/>
    <property type="molecule type" value="Genomic_DNA"/>
</dbReference>
<dbReference type="PANTHER" id="PTHR35867:SF1">
    <property type="entry name" value="PROTEIN RSEC"/>
    <property type="match status" value="1"/>
</dbReference>
<feature type="transmembrane region" description="Helical" evidence="1">
    <location>
        <begin position="134"/>
        <end position="158"/>
    </location>
</feature>
<protein>
    <submittedName>
        <fullName evidence="2">SoxR reducing system RseC family protein</fullName>
    </submittedName>
</protein>
<proteinExistence type="predicted"/>